<evidence type="ECO:0000313" key="2">
    <source>
        <dbReference type="Proteomes" id="UP000343317"/>
    </source>
</evidence>
<dbReference type="EMBL" id="CABPSM010000010">
    <property type="protein sequence ID" value="VVE25999.1"/>
    <property type="molecule type" value="Genomic_DNA"/>
</dbReference>
<name>A0A5E4WQC9_9BURK</name>
<dbReference type="Proteomes" id="UP000343317">
    <property type="component" value="Unassembled WGS sequence"/>
</dbReference>
<reference evidence="1 2" key="1">
    <citation type="submission" date="2019-08" db="EMBL/GenBank/DDBJ databases">
        <authorList>
            <person name="Peeters C."/>
        </authorList>
    </citation>
    <scope>NUCLEOTIDE SEQUENCE [LARGE SCALE GENOMIC DNA]</scope>
    <source>
        <strain evidence="1 2">LMG 31112</strain>
    </source>
</reference>
<accession>A0A5E4WQC9</accession>
<protein>
    <submittedName>
        <fullName evidence="1">Uncharacterized protein</fullName>
    </submittedName>
</protein>
<evidence type="ECO:0000313" key="1">
    <source>
        <dbReference type="EMBL" id="VVE25999.1"/>
    </source>
</evidence>
<dbReference type="AlphaFoldDB" id="A0A5E4WQC9"/>
<organism evidence="1 2">
    <name type="scientific">Pandoraea horticolens</name>
    <dbReference type="NCBI Taxonomy" id="2508298"/>
    <lineage>
        <taxon>Bacteria</taxon>
        <taxon>Pseudomonadati</taxon>
        <taxon>Pseudomonadota</taxon>
        <taxon>Betaproteobacteria</taxon>
        <taxon>Burkholderiales</taxon>
        <taxon>Burkholderiaceae</taxon>
        <taxon>Pandoraea</taxon>
    </lineage>
</organism>
<gene>
    <name evidence="1" type="ORF">PHO31112_03380</name>
</gene>
<sequence length="35" mass="4021">MTHDFCCMSSDNILWKVLPNAFAGLPVFAERTEIY</sequence>
<proteinExistence type="predicted"/>
<keyword evidence="2" id="KW-1185">Reference proteome</keyword>